<gene>
    <name evidence="1" type="ORF">PILCRDRAFT_813353</name>
</gene>
<reference evidence="2" key="2">
    <citation type="submission" date="2015-01" db="EMBL/GenBank/DDBJ databases">
        <title>Evolutionary Origins and Diversification of the Mycorrhizal Mutualists.</title>
        <authorList>
            <consortium name="DOE Joint Genome Institute"/>
            <consortium name="Mycorrhizal Genomics Consortium"/>
            <person name="Kohler A."/>
            <person name="Kuo A."/>
            <person name="Nagy L.G."/>
            <person name="Floudas D."/>
            <person name="Copeland A."/>
            <person name="Barry K.W."/>
            <person name="Cichocki N."/>
            <person name="Veneault-Fourrey C."/>
            <person name="LaButti K."/>
            <person name="Lindquist E.A."/>
            <person name="Lipzen A."/>
            <person name="Lundell T."/>
            <person name="Morin E."/>
            <person name="Murat C."/>
            <person name="Riley R."/>
            <person name="Ohm R."/>
            <person name="Sun H."/>
            <person name="Tunlid A."/>
            <person name="Henrissat B."/>
            <person name="Grigoriev I.V."/>
            <person name="Hibbett D.S."/>
            <person name="Martin F."/>
        </authorList>
    </citation>
    <scope>NUCLEOTIDE SEQUENCE [LARGE SCALE GENOMIC DNA]</scope>
    <source>
        <strain evidence="2">F 1598</strain>
    </source>
</reference>
<evidence type="ECO:0000313" key="1">
    <source>
        <dbReference type="EMBL" id="KIM89423.1"/>
    </source>
</evidence>
<reference evidence="1 2" key="1">
    <citation type="submission" date="2014-04" db="EMBL/GenBank/DDBJ databases">
        <authorList>
            <consortium name="DOE Joint Genome Institute"/>
            <person name="Kuo A."/>
            <person name="Tarkka M."/>
            <person name="Buscot F."/>
            <person name="Kohler A."/>
            <person name="Nagy L.G."/>
            <person name="Floudas D."/>
            <person name="Copeland A."/>
            <person name="Barry K.W."/>
            <person name="Cichocki N."/>
            <person name="Veneault-Fourrey C."/>
            <person name="LaButti K."/>
            <person name="Lindquist E.A."/>
            <person name="Lipzen A."/>
            <person name="Lundell T."/>
            <person name="Morin E."/>
            <person name="Murat C."/>
            <person name="Sun H."/>
            <person name="Tunlid A."/>
            <person name="Henrissat B."/>
            <person name="Grigoriev I.V."/>
            <person name="Hibbett D.S."/>
            <person name="Martin F."/>
            <person name="Nordberg H.P."/>
            <person name="Cantor M.N."/>
            <person name="Hua S.X."/>
        </authorList>
    </citation>
    <scope>NUCLEOTIDE SEQUENCE [LARGE SCALE GENOMIC DNA]</scope>
    <source>
        <strain evidence="1 2">F 1598</strain>
    </source>
</reference>
<organism evidence="1 2">
    <name type="scientific">Piloderma croceum (strain F 1598)</name>
    <dbReference type="NCBI Taxonomy" id="765440"/>
    <lineage>
        <taxon>Eukaryota</taxon>
        <taxon>Fungi</taxon>
        <taxon>Dikarya</taxon>
        <taxon>Basidiomycota</taxon>
        <taxon>Agaricomycotina</taxon>
        <taxon>Agaricomycetes</taxon>
        <taxon>Agaricomycetidae</taxon>
        <taxon>Atheliales</taxon>
        <taxon>Atheliaceae</taxon>
        <taxon>Piloderma</taxon>
    </lineage>
</organism>
<dbReference type="AlphaFoldDB" id="A0A0C3BSB7"/>
<proteinExistence type="predicted"/>
<dbReference type="InParanoid" id="A0A0C3BSB7"/>
<keyword evidence="2" id="KW-1185">Reference proteome</keyword>
<dbReference type="HOGENOM" id="CLU_2997221_0_0_1"/>
<sequence length="57" mass="6596">MIDVRWITTITNRYLQCKVARPSPHCSFASYADRRQLTEIYFKNDDSKRGKAAQGTS</sequence>
<protein>
    <submittedName>
        <fullName evidence="1">Uncharacterized protein</fullName>
    </submittedName>
</protein>
<accession>A0A0C3BSB7</accession>
<dbReference type="Proteomes" id="UP000054166">
    <property type="component" value="Unassembled WGS sequence"/>
</dbReference>
<dbReference type="EMBL" id="KN832975">
    <property type="protein sequence ID" value="KIM89423.1"/>
    <property type="molecule type" value="Genomic_DNA"/>
</dbReference>
<name>A0A0C3BSB7_PILCF</name>
<evidence type="ECO:0000313" key="2">
    <source>
        <dbReference type="Proteomes" id="UP000054166"/>
    </source>
</evidence>